<feature type="compositionally biased region" description="Basic and acidic residues" evidence="1">
    <location>
        <begin position="27"/>
        <end position="37"/>
    </location>
</feature>
<keyword evidence="3" id="KW-1185">Reference proteome</keyword>
<proteinExistence type="predicted"/>
<sequence>MRTAIISPLLIVSIMALSGCDVRVKSDAPPTVEKKDTTIVNPAPEKKVEKDTTIVNPPPEKK</sequence>
<comment type="caution">
    <text evidence="2">The sequence shown here is derived from an EMBL/GenBank/DDBJ whole genome shotgun (WGS) entry which is preliminary data.</text>
</comment>
<dbReference type="AlphaFoldDB" id="B4DBG7"/>
<dbReference type="EMBL" id="ABVL01000037">
    <property type="protein sequence ID" value="EDY16257.1"/>
    <property type="molecule type" value="Genomic_DNA"/>
</dbReference>
<dbReference type="InParanoid" id="B4DBG7"/>
<dbReference type="RefSeq" id="WP_006983576.1">
    <property type="nucleotide sequence ID" value="NZ_ABVL01000037.1"/>
</dbReference>
<name>B4DBG7_9BACT</name>
<dbReference type="PROSITE" id="PS51257">
    <property type="entry name" value="PROKAR_LIPOPROTEIN"/>
    <property type="match status" value="1"/>
</dbReference>
<dbReference type="Proteomes" id="UP000005824">
    <property type="component" value="Unassembled WGS sequence"/>
</dbReference>
<evidence type="ECO:0000313" key="2">
    <source>
        <dbReference type="EMBL" id="EDY16257.1"/>
    </source>
</evidence>
<evidence type="ECO:0000313" key="3">
    <source>
        <dbReference type="Proteomes" id="UP000005824"/>
    </source>
</evidence>
<evidence type="ECO:0000256" key="1">
    <source>
        <dbReference type="SAM" id="MobiDB-lite"/>
    </source>
</evidence>
<organism evidence="2 3">
    <name type="scientific">Chthoniobacter flavus Ellin428</name>
    <dbReference type="NCBI Taxonomy" id="497964"/>
    <lineage>
        <taxon>Bacteria</taxon>
        <taxon>Pseudomonadati</taxon>
        <taxon>Verrucomicrobiota</taxon>
        <taxon>Spartobacteria</taxon>
        <taxon>Chthoniobacterales</taxon>
        <taxon>Chthoniobacteraceae</taxon>
        <taxon>Chthoniobacter</taxon>
    </lineage>
</organism>
<evidence type="ECO:0008006" key="4">
    <source>
        <dbReference type="Google" id="ProtNLM"/>
    </source>
</evidence>
<gene>
    <name evidence="2" type="ORF">CfE428DRAFT_6258</name>
</gene>
<protein>
    <recommendedName>
        <fullName evidence="4">Lipoprotein</fullName>
    </recommendedName>
</protein>
<accession>B4DBG7</accession>
<feature type="region of interest" description="Disordered" evidence="1">
    <location>
        <begin position="27"/>
        <end position="62"/>
    </location>
</feature>
<reference evidence="2 3" key="1">
    <citation type="journal article" date="2011" name="J. Bacteriol.">
        <title>Genome sequence of Chthoniobacter flavus Ellin428, an aerobic heterotrophic soil bacterium.</title>
        <authorList>
            <person name="Kant R."/>
            <person name="van Passel M.W."/>
            <person name="Palva A."/>
            <person name="Lucas S."/>
            <person name="Lapidus A."/>
            <person name="Glavina Del Rio T."/>
            <person name="Dalin E."/>
            <person name="Tice H."/>
            <person name="Bruce D."/>
            <person name="Goodwin L."/>
            <person name="Pitluck S."/>
            <person name="Larimer F.W."/>
            <person name="Land M.L."/>
            <person name="Hauser L."/>
            <person name="Sangwan P."/>
            <person name="de Vos W.M."/>
            <person name="Janssen P.H."/>
            <person name="Smidt H."/>
        </authorList>
    </citation>
    <scope>NUCLEOTIDE SEQUENCE [LARGE SCALE GENOMIC DNA]</scope>
    <source>
        <strain evidence="2 3">Ellin428</strain>
    </source>
</reference>